<dbReference type="InterPro" id="IPR038731">
    <property type="entry name" value="RgtA/B/C-like"/>
</dbReference>
<evidence type="ECO:0000313" key="11">
    <source>
        <dbReference type="EMBL" id="RZU54450.1"/>
    </source>
</evidence>
<evidence type="ECO:0000256" key="8">
    <source>
        <dbReference type="SAM" id="MobiDB-lite"/>
    </source>
</evidence>
<evidence type="ECO:0000256" key="1">
    <source>
        <dbReference type="ARBA" id="ARBA00004651"/>
    </source>
</evidence>
<evidence type="ECO:0000259" key="10">
    <source>
        <dbReference type="Pfam" id="PF13231"/>
    </source>
</evidence>
<evidence type="ECO:0000256" key="4">
    <source>
        <dbReference type="ARBA" id="ARBA00022679"/>
    </source>
</evidence>
<keyword evidence="4 11" id="KW-0808">Transferase</keyword>
<protein>
    <submittedName>
        <fullName evidence="11">Mannosyltransferase</fullName>
    </submittedName>
</protein>
<keyword evidence="2" id="KW-1003">Cell membrane</keyword>
<evidence type="ECO:0000256" key="3">
    <source>
        <dbReference type="ARBA" id="ARBA00022676"/>
    </source>
</evidence>
<name>A0A4Q7ZTA2_9ACTN</name>
<comment type="caution">
    <text evidence="11">The sequence shown here is derived from an EMBL/GenBank/DDBJ whole genome shotgun (WGS) entry which is preliminary data.</text>
</comment>
<feature type="transmembrane region" description="Helical" evidence="9">
    <location>
        <begin position="276"/>
        <end position="294"/>
    </location>
</feature>
<keyword evidence="5 9" id="KW-0812">Transmembrane</keyword>
<evidence type="ECO:0000256" key="5">
    <source>
        <dbReference type="ARBA" id="ARBA00022692"/>
    </source>
</evidence>
<gene>
    <name evidence="11" type="ORF">EV385_6401</name>
</gene>
<dbReference type="Proteomes" id="UP000292564">
    <property type="component" value="Unassembled WGS sequence"/>
</dbReference>
<sequence length="502" mass="54070">MTGSLAPAATRQGTSTAVQAPDATPATTGRGGYRGYLSRIPVAALAAAVTAMVGLLRIGRPVLWRDEMATLSAATRSLRDQIRLESSVDAVFGAYYALMHVWVKVFGTSAFALRLPSVLAMAAAAALVAQLGTRLFDRRAGLLAGLVFALVPAVSRYAQEARPYAGAMAATLLATLLLLRAVEQPRWTRWAAYAGSILLVGAAHFFALDVLLAHAAFVGYLFWTGRRAVAYQWLGATTAAVLTLLPLTLVVARQRGQVDWIPELDWELAGRWHEDLFLNASVGAAVVVLALLSLRRSVRASVLCLALAVLPMLALAAASLSVAPFWVPRYVLFTLPGWAMLAGATLARIGRVQAVAALTAIMLFGLQQNLEVRADNGHDDIDYRALAQIVAVNSDPGDAAFYPHWGRIREGLGYYLAPSLHLDDVLATGTVAEAGTLEAPECRKPKECIGRAVRIWVFCDGDCRDEPDSGLEDEKRDALRDAGFRLQQTWRVYSGTAAVYQR</sequence>
<dbReference type="Pfam" id="PF13231">
    <property type="entry name" value="PMT_2"/>
    <property type="match status" value="1"/>
</dbReference>
<reference evidence="11 12" key="1">
    <citation type="submission" date="2019-02" db="EMBL/GenBank/DDBJ databases">
        <title>Sequencing the genomes of 1000 actinobacteria strains.</title>
        <authorList>
            <person name="Klenk H.-P."/>
        </authorList>
    </citation>
    <scope>NUCLEOTIDE SEQUENCE [LARGE SCALE GENOMIC DNA]</scope>
    <source>
        <strain evidence="11 12">DSM 45162</strain>
    </source>
</reference>
<evidence type="ECO:0000313" key="12">
    <source>
        <dbReference type="Proteomes" id="UP000292564"/>
    </source>
</evidence>
<dbReference type="RefSeq" id="WP_130512800.1">
    <property type="nucleotide sequence ID" value="NZ_SHKY01000001.1"/>
</dbReference>
<dbReference type="GO" id="GO:0005886">
    <property type="term" value="C:plasma membrane"/>
    <property type="evidence" value="ECO:0007669"/>
    <property type="project" value="UniProtKB-SubCell"/>
</dbReference>
<keyword evidence="12" id="KW-1185">Reference proteome</keyword>
<dbReference type="GO" id="GO:0010041">
    <property type="term" value="P:response to iron(III) ion"/>
    <property type="evidence" value="ECO:0007669"/>
    <property type="project" value="TreeGrafter"/>
</dbReference>
<feature type="transmembrane region" description="Helical" evidence="9">
    <location>
        <begin position="229"/>
        <end position="252"/>
    </location>
</feature>
<evidence type="ECO:0000256" key="2">
    <source>
        <dbReference type="ARBA" id="ARBA00022475"/>
    </source>
</evidence>
<dbReference type="AlphaFoldDB" id="A0A4Q7ZTA2"/>
<evidence type="ECO:0000256" key="7">
    <source>
        <dbReference type="ARBA" id="ARBA00023136"/>
    </source>
</evidence>
<feature type="transmembrane region" description="Helical" evidence="9">
    <location>
        <begin position="40"/>
        <end position="58"/>
    </location>
</feature>
<organism evidence="11 12">
    <name type="scientific">Krasilnikovia cinnamomea</name>
    <dbReference type="NCBI Taxonomy" id="349313"/>
    <lineage>
        <taxon>Bacteria</taxon>
        <taxon>Bacillati</taxon>
        <taxon>Actinomycetota</taxon>
        <taxon>Actinomycetes</taxon>
        <taxon>Micromonosporales</taxon>
        <taxon>Micromonosporaceae</taxon>
        <taxon>Krasilnikovia</taxon>
    </lineage>
</organism>
<dbReference type="EMBL" id="SHKY01000001">
    <property type="protein sequence ID" value="RZU54450.1"/>
    <property type="molecule type" value="Genomic_DNA"/>
</dbReference>
<proteinExistence type="predicted"/>
<accession>A0A4Q7ZTA2</accession>
<dbReference type="GO" id="GO:0009103">
    <property type="term" value="P:lipopolysaccharide biosynthetic process"/>
    <property type="evidence" value="ECO:0007669"/>
    <property type="project" value="UniProtKB-ARBA"/>
</dbReference>
<comment type="subcellular location">
    <subcellularLocation>
        <location evidence="1">Cell membrane</location>
        <topology evidence="1">Multi-pass membrane protein</topology>
    </subcellularLocation>
</comment>
<evidence type="ECO:0000256" key="6">
    <source>
        <dbReference type="ARBA" id="ARBA00022989"/>
    </source>
</evidence>
<dbReference type="OrthoDB" id="5318634at2"/>
<dbReference type="GO" id="GO:0016763">
    <property type="term" value="F:pentosyltransferase activity"/>
    <property type="evidence" value="ECO:0007669"/>
    <property type="project" value="TreeGrafter"/>
</dbReference>
<feature type="region of interest" description="Disordered" evidence="8">
    <location>
        <begin position="1"/>
        <end position="26"/>
    </location>
</feature>
<feature type="transmembrane region" description="Helical" evidence="9">
    <location>
        <begin position="194"/>
        <end position="223"/>
    </location>
</feature>
<feature type="domain" description="Glycosyltransferase RgtA/B/C/D-like" evidence="10">
    <location>
        <begin position="98"/>
        <end position="243"/>
    </location>
</feature>
<dbReference type="InterPro" id="IPR050297">
    <property type="entry name" value="LipidA_mod_glycosyltrf_83"/>
</dbReference>
<keyword evidence="7 9" id="KW-0472">Membrane</keyword>
<feature type="transmembrane region" description="Helical" evidence="9">
    <location>
        <begin position="140"/>
        <end position="158"/>
    </location>
</feature>
<feature type="transmembrane region" description="Helical" evidence="9">
    <location>
        <begin position="300"/>
        <end position="327"/>
    </location>
</feature>
<feature type="transmembrane region" description="Helical" evidence="9">
    <location>
        <begin position="109"/>
        <end position="128"/>
    </location>
</feature>
<feature type="transmembrane region" description="Helical" evidence="9">
    <location>
        <begin position="339"/>
        <end position="366"/>
    </location>
</feature>
<evidence type="ECO:0000256" key="9">
    <source>
        <dbReference type="SAM" id="Phobius"/>
    </source>
</evidence>
<keyword evidence="3 11" id="KW-0328">Glycosyltransferase</keyword>
<keyword evidence="6 9" id="KW-1133">Transmembrane helix</keyword>
<dbReference type="PANTHER" id="PTHR33908">
    <property type="entry name" value="MANNOSYLTRANSFERASE YKCB-RELATED"/>
    <property type="match status" value="1"/>
</dbReference>
<dbReference type="PANTHER" id="PTHR33908:SF3">
    <property type="entry name" value="UNDECAPRENYL PHOSPHATE-ALPHA-4-AMINO-4-DEOXY-L-ARABINOSE ARABINOSYL TRANSFERASE"/>
    <property type="match status" value="1"/>
</dbReference>